<feature type="domain" description="CDC48 N-terminal subdomain" evidence="6">
    <location>
        <begin position="8"/>
        <end position="90"/>
    </location>
</feature>
<evidence type="ECO:0000313" key="8">
    <source>
        <dbReference type="Proteomes" id="UP000240880"/>
    </source>
</evidence>
<comment type="similarity">
    <text evidence="1">Belongs to the AAA ATPase family. CDC48 subfamily.</text>
</comment>
<dbReference type="Gene3D" id="3.40.50.300">
    <property type="entry name" value="P-loop containing nucleotide triphosphate hydrolases"/>
    <property type="match status" value="2"/>
</dbReference>
<dbReference type="PANTHER" id="PTHR23077:SF171">
    <property type="entry name" value="NUCLEAR VALOSIN-CONTAINING PROTEIN-LIKE"/>
    <property type="match status" value="1"/>
</dbReference>
<dbReference type="InterPro" id="IPR003959">
    <property type="entry name" value="ATPase_AAA_core"/>
</dbReference>
<evidence type="ECO:0000256" key="3">
    <source>
        <dbReference type="ARBA" id="ARBA00022741"/>
    </source>
</evidence>
<dbReference type="PROSITE" id="PS00674">
    <property type="entry name" value="AAA"/>
    <property type="match status" value="2"/>
</dbReference>
<dbReference type="SUPFAM" id="SSF52540">
    <property type="entry name" value="P-loop containing nucleoside triphosphate hydrolases"/>
    <property type="match status" value="2"/>
</dbReference>
<dbReference type="PANTHER" id="PTHR23077">
    <property type="entry name" value="AAA-FAMILY ATPASE"/>
    <property type="match status" value="1"/>
</dbReference>
<dbReference type="EMBL" id="NEXC01000045">
    <property type="protein sequence ID" value="PSN82911.1"/>
    <property type="molecule type" value="Genomic_DNA"/>
</dbReference>
<evidence type="ECO:0000259" key="6">
    <source>
        <dbReference type="SMART" id="SM01073"/>
    </source>
</evidence>
<accession>A0A2R6A921</accession>
<comment type="caution">
    <text evidence="7">The sequence shown here is derived from an EMBL/GenBank/DDBJ whole genome shotgun (WGS) entry which is preliminary data.</text>
</comment>
<keyword evidence="3" id="KW-0547">Nucleotide-binding</keyword>
<dbReference type="InterPro" id="IPR009010">
    <property type="entry name" value="Asp_de-COase-like_dom_sf"/>
</dbReference>
<dbReference type="InterPro" id="IPR003593">
    <property type="entry name" value="AAA+_ATPase"/>
</dbReference>
<dbReference type="SMART" id="SM00382">
    <property type="entry name" value="AAA"/>
    <property type="match status" value="2"/>
</dbReference>
<dbReference type="Gene3D" id="1.10.8.60">
    <property type="match status" value="2"/>
</dbReference>
<dbReference type="CDD" id="cd19511">
    <property type="entry name" value="RecA-like_CDC48_r2-like"/>
    <property type="match status" value="1"/>
</dbReference>
<evidence type="ECO:0000256" key="4">
    <source>
        <dbReference type="ARBA" id="ARBA00022840"/>
    </source>
</evidence>
<dbReference type="Pfam" id="PF00004">
    <property type="entry name" value="AAA"/>
    <property type="match status" value="2"/>
</dbReference>
<dbReference type="Pfam" id="PF17862">
    <property type="entry name" value="AAA_lid_3"/>
    <property type="match status" value="2"/>
</dbReference>
<dbReference type="AlphaFoldDB" id="A0A2R6A921"/>
<dbReference type="FunFam" id="3.40.50.300:FF:000018">
    <property type="entry name" value="Cell division control 48"/>
    <property type="match status" value="1"/>
</dbReference>
<proteinExistence type="inferred from homology"/>
<dbReference type="GO" id="GO:0005737">
    <property type="term" value="C:cytoplasm"/>
    <property type="evidence" value="ECO:0007669"/>
    <property type="project" value="UniProtKB-ARBA"/>
</dbReference>
<dbReference type="PRINTS" id="PR00819">
    <property type="entry name" value="CBXCFQXSUPER"/>
</dbReference>
<dbReference type="InterPro" id="IPR003960">
    <property type="entry name" value="ATPase_AAA_CS"/>
</dbReference>
<dbReference type="InterPro" id="IPR003338">
    <property type="entry name" value="CDC4_N-term_subdom"/>
</dbReference>
<dbReference type="Pfam" id="PF02359">
    <property type="entry name" value="CDC48_N"/>
    <property type="match status" value="1"/>
</dbReference>
<dbReference type="InterPro" id="IPR027417">
    <property type="entry name" value="P-loop_NTPase"/>
</dbReference>
<evidence type="ECO:0000313" key="7">
    <source>
        <dbReference type="EMBL" id="PSN82911.1"/>
    </source>
</evidence>
<dbReference type="InterPro" id="IPR005938">
    <property type="entry name" value="AAA_ATPase_CDC48"/>
</dbReference>
<dbReference type="GO" id="GO:0016887">
    <property type="term" value="F:ATP hydrolysis activity"/>
    <property type="evidence" value="ECO:0007669"/>
    <property type="project" value="InterPro"/>
</dbReference>
<dbReference type="InterPro" id="IPR050168">
    <property type="entry name" value="AAA_ATPase_domain"/>
</dbReference>
<evidence type="ECO:0000259" key="5">
    <source>
        <dbReference type="SMART" id="SM00382"/>
    </source>
</evidence>
<dbReference type="FunFam" id="1.10.8.60:FF:000178">
    <property type="entry name" value="CDC48/VCP homolog, AAA superfamily"/>
    <property type="match status" value="1"/>
</dbReference>
<dbReference type="GO" id="GO:0005524">
    <property type="term" value="F:ATP binding"/>
    <property type="evidence" value="ECO:0007669"/>
    <property type="project" value="UniProtKB-KW"/>
</dbReference>
<dbReference type="InterPro" id="IPR029067">
    <property type="entry name" value="CDC48_domain_2-like_sf"/>
</dbReference>
<keyword evidence="2" id="KW-0677">Repeat</keyword>
<dbReference type="InterPro" id="IPR000641">
    <property type="entry name" value="CbxX/CfxQ"/>
</dbReference>
<organism evidence="7 8">
    <name type="scientific">Candidatus Marsarchaeota G1 archaeon OSP_D</name>
    <dbReference type="NCBI Taxonomy" id="1978155"/>
    <lineage>
        <taxon>Archaea</taxon>
        <taxon>Candidatus Marsarchaeota</taxon>
        <taxon>Candidatus Marsarchaeota group 1</taxon>
    </lineage>
</organism>
<keyword evidence="4" id="KW-0067">ATP-binding</keyword>
<evidence type="ECO:0000256" key="2">
    <source>
        <dbReference type="ARBA" id="ARBA00022737"/>
    </source>
</evidence>
<dbReference type="SUPFAM" id="SSF54585">
    <property type="entry name" value="Cdc48 domain 2-like"/>
    <property type="match status" value="1"/>
</dbReference>
<dbReference type="Proteomes" id="UP000240880">
    <property type="component" value="Unassembled WGS sequence"/>
</dbReference>
<evidence type="ECO:0000256" key="1">
    <source>
        <dbReference type="ARBA" id="ARBA00009833"/>
    </source>
</evidence>
<dbReference type="CDD" id="cd19503">
    <property type="entry name" value="RecA-like_CDC48_NLV2_r1-like"/>
    <property type="match status" value="1"/>
</dbReference>
<sequence length="720" mass="79895">MSSQALVKLEQLDKKLWGKGIAQLDSELLQEMGLSAGNIVVSVGYRRAAFIVQPSDRRDAGRRVMRVDEEGLGNLGVSYGDKVVVRKAEPKPAEKIVLLYSDESKGEPDPREILLALRGRAVCRGNTILLKSWGRSLNVVINAYLPAEEVVLVSANTKLELIREPTKIQPKGVPLVTFEDIGGLSKQIQKLRELIELPLLRPEIFRAFSIRPPKGILLYGPPGTGKTLIARAVANTARANFYLISGPEIGSKYYGESEKKLRDIFKEAEKTAPSIIFIDEIDSLAPSRDNTSTEVERRIVSQLLTLMDGLSPSDKVVVLAATNRPNAVDPALRRPGRFDREIEIPAPDAAARLEILKVHTRRVPLAQDVDLKEIAELTSGYVGADLAALVREAMMNALRRKTSDLLQGVDLSDLGIVVTKNDFLSAMGEIEPSALREFRIEVPLTKWEDIVGLDEVKRELMESIEWPLRYPEVYSKFNADLPKGVLLYGPPGTGKTMLARAVASESRVNFITVVSSDLLSKWVGESEKALREVFRRAKQAAPCIIFFDEIEALAPARISDDTHVTERLVSQLLTELDGLVRLKGVMVMAATNRPDLIDPALLRPGRFDKILYVPLPDFKARAQMFRLYASKHPIEPAIDFEKLAGMTEGYSGADIKGVVDKAVQIAIREYLEKAGMNGAEAKLRWEHLIEALRYVRPTQGKQVDMIRATTQGQQQRFGVN</sequence>
<dbReference type="SMART" id="SM01073">
    <property type="entry name" value="CDC48_N"/>
    <property type="match status" value="1"/>
</dbReference>
<reference evidence="7 8" key="1">
    <citation type="submission" date="2017-04" db="EMBL/GenBank/DDBJ databases">
        <title>Novel microbial lineages endemic to geothermal iron-oxide mats fill important gaps in the evolutionary history of Archaea.</title>
        <authorList>
            <person name="Jay Z.J."/>
            <person name="Beam J.P."/>
            <person name="Dlakic M."/>
            <person name="Rusch D.B."/>
            <person name="Kozubal M.A."/>
            <person name="Inskeep W.P."/>
        </authorList>
    </citation>
    <scope>NUCLEOTIDE SEQUENCE [LARGE SCALE GENOMIC DNA]</scope>
    <source>
        <strain evidence="7">OSP_D</strain>
    </source>
</reference>
<dbReference type="SUPFAM" id="SSF50692">
    <property type="entry name" value="ADC-like"/>
    <property type="match status" value="1"/>
</dbReference>
<protein>
    <submittedName>
        <fullName evidence="7">AAA family ATPase</fullName>
    </submittedName>
</protein>
<dbReference type="NCBIfam" id="TIGR01243">
    <property type="entry name" value="CDC48"/>
    <property type="match status" value="1"/>
</dbReference>
<gene>
    <name evidence="7" type="ORF">B9Q01_06530</name>
</gene>
<feature type="domain" description="AAA+ ATPase" evidence="5">
    <location>
        <begin position="212"/>
        <end position="348"/>
    </location>
</feature>
<dbReference type="FunFam" id="3.40.50.300:FF:000012">
    <property type="entry name" value="Transitional endoplasmic reticulum ATPase"/>
    <property type="match status" value="1"/>
</dbReference>
<name>A0A2R6A921_9ARCH</name>
<dbReference type="InterPro" id="IPR041569">
    <property type="entry name" value="AAA_lid_3"/>
</dbReference>
<feature type="domain" description="AAA+ ATPase" evidence="5">
    <location>
        <begin position="481"/>
        <end position="617"/>
    </location>
</feature>
<dbReference type="Gene3D" id="2.40.40.20">
    <property type="match status" value="1"/>
</dbReference>